<feature type="domain" description="Mur ligase central" evidence="10">
    <location>
        <begin position="108"/>
        <end position="288"/>
    </location>
</feature>
<dbReference type="GO" id="GO:0005524">
    <property type="term" value="F:ATP binding"/>
    <property type="evidence" value="ECO:0007669"/>
    <property type="project" value="UniProtKB-UniRule"/>
</dbReference>
<comment type="function">
    <text evidence="7 8">Cell wall formation. Catalyzes the addition of glutamate to the nucleotide precursor UDP-N-acetylmuramoyl-L-alanine (UMA).</text>
</comment>
<proteinExistence type="inferred from homology"/>
<evidence type="ECO:0000256" key="5">
    <source>
        <dbReference type="ARBA" id="ARBA00022741"/>
    </source>
</evidence>
<dbReference type="InterPro" id="IPR036615">
    <property type="entry name" value="Mur_ligase_C_dom_sf"/>
</dbReference>
<evidence type="ECO:0000256" key="8">
    <source>
        <dbReference type="RuleBase" id="RU003664"/>
    </source>
</evidence>
<dbReference type="GO" id="GO:0071555">
    <property type="term" value="P:cell wall organization"/>
    <property type="evidence" value="ECO:0007669"/>
    <property type="project" value="UniProtKB-KW"/>
</dbReference>
<evidence type="ECO:0000256" key="1">
    <source>
        <dbReference type="ARBA" id="ARBA00004496"/>
    </source>
</evidence>
<evidence type="ECO:0000259" key="10">
    <source>
        <dbReference type="Pfam" id="PF08245"/>
    </source>
</evidence>
<evidence type="ECO:0000256" key="7">
    <source>
        <dbReference type="HAMAP-Rule" id="MF_00639"/>
    </source>
</evidence>
<dbReference type="SUPFAM" id="SSF53623">
    <property type="entry name" value="MurD-like peptide ligases, catalytic domain"/>
    <property type="match status" value="1"/>
</dbReference>
<feature type="domain" description="Mur ligase C-terminal" evidence="9">
    <location>
        <begin position="310"/>
        <end position="424"/>
    </location>
</feature>
<evidence type="ECO:0000256" key="6">
    <source>
        <dbReference type="ARBA" id="ARBA00022840"/>
    </source>
</evidence>
<keyword evidence="7 8" id="KW-0132">Cell division</keyword>
<dbReference type="PANTHER" id="PTHR43692">
    <property type="entry name" value="UDP-N-ACETYLMURAMOYLALANINE--D-GLUTAMATE LIGASE"/>
    <property type="match status" value="1"/>
</dbReference>
<dbReference type="GO" id="GO:0051301">
    <property type="term" value="P:cell division"/>
    <property type="evidence" value="ECO:0007669"/>
    <property type="project" value="UniProtKB-KW"/>
</dbReference>
<evidence type="ECO:0000256" key="4">
    <source>
        <dbReference type="ARBA" id="ARBA00022598"/>
    </source>
</evidence>
<dbReference type="SUPFAM" id="SSF51984">
    <property type="entry name" value="MurCD N-terminal domain"/>
    <property type="match status" value="1"/>
</dbReference>
<keyword evidence="7 8" id="KW-0131">Cell cycle</keyword>
<dbReference type="GO" id="GO:0008764">
    <property type="term" value="F:UDP-N-acetylmuramoylalanine-D-glutamate ligase activity"/>
    <property type="evidence" value="ECO:0007669"/>
    <property type="project" value="UniProtKB-UniRule"/>
</dbReference>
<dbReference type="InterPro" id="IPR013221">
    <property type="entry name" value="Mur_ligase_cen"/>
</dbReference>
<dbReference type="EMBL" id="CP016757">
    <property type="protein sequence ID" value="ANZ46618.1"/>
    <property type="molecule type" value="Genomic_DNA"/>
</dbReference>
<accession>A0A1B2I9G0</accession>
<dbReference type="Gene3D" id="3.40.50.720">
    <property type="entry name" value="NAD(P)-binding Rossmann-like Domain"/>
    <property type="match status" value="1"/>
</dbReference>
<dbReference type="EC" id="6.3.2.9" evidence="7 8"/>
<feature type="binding site" evidence="7">
    <location>
        <begin position="110"/>
        <end position="116"/>
    </location>
    <ligand>
        <name>ATP</name>
        <dbReference type="ChEBI" id="CHEBI:30616"/>
    </ligand>
</feature>
<dbReference type="Gene3D" id="3.90.190.20">
    <property type="entry name" value="Mur ligase, C-terminal domain"/>
    <property type="match status" value="1"/>
</dbReference>
<evidence type="ECO:0000313" key="12">
    <source>
        <dbReference type="Proteomes" id="UP000093044"/>
    </source>
</evidence>
<gene>
    <name evidence="7" type="primary">murD</name>
    <name evidence="11" type="ORF">BED41_07535</name>
</gene>
<dbReference type="InterPro" id="IPR036565">
    <property type="entry name" value="Mur-like_cat_sf"/>
</dbReference>
<comment type="catalytic activity">
    <reaction evidence="7 8">
        <text>UDP-N-acetyl-alpha-D-muramoyl-L-alanine + D-glutamate + ATP = UDP-N-acetyl-alpha-D-muramoyl-L-alanyl-D-glutamate + ADP + phosphate + H(+)</text>
        <dbReference type="Rhea" id="RHEA:16429"/>
        <dbReference type="ChEBI" id="CHEBI:15378"/>
        <dbReference type="ChEBI" id="CHEBI:29986"/>
        <dbReference type="ChEBI" id="CHEBI:30616"/>
        <dbReference type="ChEBI" id="CHEBI:43474"/>
        <dbReference type="ChEBI" id="CHEBI:83898"/>
        <dbReference type="ChEBI" id="CHEBI:83900"/>
        <dbReference type="ChEBI" id="CHEBI:456216"/>
        <dbReference type="EC" id="6.3.2.9"/>
    </reaction>
</comment>
<dbReference type="GO" id="GO:0005737">
    <property type="term" value="C:cytoplasm"/>
    <property type="evidence" value="ECO:0007669"/>
    <property type="project" value="UniProtKB-SubCell"/>
</dbReference>
<keyword evidence="4 7" id="KW-0436">Ligase</keyword>
<dbReference type="UniPathway" id="UPA00219"/>
<dbReference type="KEGG" id="cpor:BED41_07535"/>
<evidence type="ECO:0000259" key="9">
    <source>
        <dbReference type="Pfam" id="PF02875"/>
    </source>
</evidence>
<dbReference type="GO" id="GO:0009252">
    <property type="term" value="P:peptidoglycan biosynthetic process"/>
    <property type="evidence" value="ECO:0007669"/>
    <property type="project" value="UniProtKB-UniRule"/>
</dbReference>
<dbReference type="AlphaFoldDB" id="A0A1B2I9G0"/>
<organism evidence="11 12">
    <name type="scientific">Cloacibacillus porcorum</name>
    <dbReference type="NCBI Taxonomy" id="1197717"/>
    <lineage>
        <taxon>Bacteria</taxon>
        <taxon>Thermotogati</taxon>
        <taxon>Synergistota</taxon>
        <taxon>Synergistia</taxon>
        <taxon>Synergistales</taxon>
        <taxon>Synergistaceae</taxon>
        <taxon>Cloacibacillus</taxon>
    </lineage>
</organism>
<name>A0A1B2I9G0_9BACT</name>
<dbReference type="Pfam" id="PF08245">
    <property type="entry name" value="Mur_ligase_M"/>
    <property type="match status" value="1"/>
</dbReference>
<keyword evidence="7 8" id="KW-0961">Cell wall biogenesis/degradation</keyword>
<dbReference type="Pfam" id="PF21377">
    <property type="entry name" value="MurD_N"/>
    <property type="match status" value="1"/>
</dbReference>
<keyword evidence="6 7" id="KW-0067">ATP-binding</keyword>
<dbReference type="Pfam" id="PF02875">
    <property type="entry name" value="Mur_ligase_C"/>
    <property type="match status" value="1"/>
</dbReference>
<dbReference type="NCBIfam" id="TIGR01087">
    <property type="entry name" value="murD"/>
    <property type="match status" value="1"/>
</dbReference>
<comment type="subcellular location">
    <subcellularLocation>
        <location evidence="1 7 8">Cytoplasm</location>
    </subcellularLocation>
</comment>
<dbReference type="SUPFAM" id="SSF53244">
    <property type="entry name" value="MurD-like peptide ligases, peptide-binding domain"/>
    <property type="match status" value="1"/>
</dbReference>
<protein>
    <recommendedName>
        <fullName evidence="7 8">UDP-N-acetylmuramoylalanine--D-glutamate ligase</fullName>
        <ecNumber evidence="7 8">6.3.2.9</ecNumber>
    </recommendedName>
    <alternativeName>
        <fullName evidence="7">D-glutamic acid-adding enzyme</fullName>
    </alternativeName>
    <alternativeName>
        <fullName evidence="7">UDP-N-acetylmuramoyl-L-alanyl-D-glutamate synthetase</fullName>
    </alternativeName>
</protein>
<reference evidence="11" key="1">
    <citation type="submission" date="2016-08" db="EMBL/GenBank/DDBJ databases">
        <title>Complete genome of Cloacibacillus porcorum.</title>
        <authorList>
            <person name="Looft T."/>
            <person name="Bayles D.O."/>
            <person name="Alt D.P."/>
        </authorList>
    </citation>
    <scope>NUCLEOTIDE SEQUENCE [LARGE SCALE GENOMIC DNA]</scope>
    <source>
        <strain evidence="11">CL-84</strain>
    </source>
</reference>
<evidence type="ECO:0000256" key="3">
    <source>
        <dbReference type="ARBA" id="ARBA00022490"/>
    </source>
</evidence>
<dbReference type="PANTHER" id="PTHR43692:SF1">
    <property type="entry name" value="UDP-N-ACETYLMURAMOYLALANINE--D-GLUTAMATE LIGASE"/>
    <property type="match status" value="1"/>
</dbReference>
<dbReference type="Gene3D" id="3.40.1190.10">
    <property type="entry name" value="Mur-like, catalytic domain"/>
    <property type="match status" value="1"/>
</dbReference>
<dbReference type="GO" id="GO:0008360">
    <property type="term" value="P:regulation of cell shape"/>
    <property type="evidence" value="ECO:0007669"/>
    <property type="project" value="UniProtKB-KW"/>
</dbReference>
<evidence type="ECO:0000313" key="11">
    <source>
        <dbReference type="EMBL" id="ANZ46618.1"/>
    </source>
</evidence>
<dbReference type="STRING" id="1197717.BED41_07535"/>
<keyword evidence="12" id="KW-1185">Reference proteome</keyword>
<keyword evidence="3 7" id="KW-0963">Cytoplasm</keyword>
<sequence length="452" mass="48125">MAGKRISVVGAGVSGRALAELAAELGAEVFVSDIKEPDAAAVKGFEEKGIKWEGCGNTERVLEADEIVVSSGISPKAPIIEAARAKGITVTGELDFVSPYLSGIVIGVTGSNGKTTTTSMIGYFLEQMGYSVMTGGNIGNAVAHAAGKDYDFIVLELSSFQLHWAKEFICDLAIVTNLAPDHIDWHGSYENYVAAKANLINCLAPGGAAIYQERDEEALGIEREDVERYPLRWGEKDPHMKGLYLDGEVRAAWINGGDCRMKHRLFLFDDVKLLGNHNIENTAMALGALALFNIMDVPPSVIGSYVPPKHRCAFAGKVRGVTFVDDSKGTNVAATVTAMTSLPGTKVIILGGQGKGEDYAPLAEAVRENTHAAVLLGSEREKIAAALSAAGVTDYKIAADMEEAVKTAYGLAAEGDTVLLSPACTSWDMYPSYNVRGDHFCAIVKEIIASEE</sequence>
<evidence type="ECO:0000256" key="2">
    <source>
        <dbReference type="ARBA" id="ARBA00004752"/>
    </source>
</evidence>
<dbReference type="Proteomes" id="UP000093044">
    <property type="component" value="Chromosome"/>
</dbReference>
<dbReference type="InterPro" id="IPR005762">
    <property type="entry name" value="MurD"/>
</dbReference>
<dbReference type="HAMAP" id="MF_00639">
    <property type="entry name" value="MurD"/>
    <property type="match status" value="1"/>
</dbReference>
<comment type="pathway">
    <text evidence="2 7 8">Cell wall biogenesis; peptidoglycan biosynthesis.</text>
</comment>
<keyword evidence="7 8" id="KW-0133">Cell shape</keyword>
<keyword evidence="5 7" id="KW-0547">Nucleotide-binding</keyword>
<keyword evidence="7 8" id="KW-0573">Peptidoglycan synthesis</keyword>
<dbReference type="InterPro" id="IPR004101">
    <property type="entry name" value="Mur_ligase_C"/>
</dbReference>
<dbReference type="OrthoDB" id="9809796at2"/>
<comment type="similarity">
    <text evidence="7">Belongs to the MurCDEF family.</text>
</comment>